<accession>A0A498KWH6</accession>
<reference evidence="3 4" key="1">
    <citation type="submission" date="2019-01" db="EMBL/GenBank/DDBJ databases">
        <title>Halorientalis sp. F13-25 a new haloarchaeum isolated from hypersaline water.</title>
        <authorList>
            <person name="Ana D.-V."/>
            <person name="Cristina S.-P."/>
            <person name="Antonio V."/>
        </authorList>
    </citation>
    <scope>NUCLEOTIDE SEQUENCE [LARGE SCALE GENOMIC DNA]</scope>
    <source>
        <strain evidence="3 4">F13-25</strain>
    </source>
</reference>
<evidence type="ECO:0000313" key="4">
    <source>
        <dbReference type="Proteomes" id="UP000289691"/>
    </source>
</evidence>
<name>A0A498KWH6_9EURY</name>
<protein>
    <recommendedName>
        <fullName evidence="2">DUF7979 domain-containing protein</fullName>
    </recommendedName>
</protein>
<keyword evidence="4" id="KW-1185">Reference proteome</keyword>
<feature type="domain" description="DUF7979" evidence="2">
    <location>
        <begin position="35"/>
        <end position="94"/>
    </location>
</feature>
<keyword evidence="1" id="KW-1133">Transmembrane helix</keyword>
<dbReference type="OrthoDB" id="290604at2157"/>
<evidence type="ECO:0000313" key="3">
    <source>
        <dbReference type="EMBL" id="RXK46239.1"/>
    </source>
</evidence>
<gene>
    <name evidence="3" type="ORF">EAF64_20175</name>
</gene>
<sequence>MRLVLAFAALFVLGLAGTGYVIVTAPEQASGPQTLELIAADAPANATVTAFENLSERDRRLVSDAAEANGSARIAPDQRPNTSYVRYEGAVYRLRVVVGDPAEETTIAHLVAVVTGGATAVLGALGLVGLLFHSWRGSRERTGDR</sequence>
<dbReference type="EMBL" id="RDFA01000011">
    <property type="protein sequence ID" value="RXK46239.1"/>
    <property type="molecule type" value="Genomic_DNA"/>
</dbReference>
<proteinExistence type="predicted"/>
<dbReference type="Proteomes" id="UP000289691">
    <property type="component" value="Unassembled WGS sequence"/>
</dbReference>
<keyword evidence="1" id="KW-0472">Membrane</keyword>
<dbReference type="Pfam" id="PF25934">
    <property type="entry name" value="DUF7979"/>
    <property type="match status" value="1"/>
</dbReference>
<keyword evidence="1" id="KW-0812">Transmembrane</keyword>
<organism evidence="3 4">
    <name type="scientific">Halorientalis pallida</name>
    <dbReference type="NCBI Taxonomy" id="2479928"/>
    <lineage>
        <taxon>Archaea</taxon>
        <taxon>Methanobacteriati</taxon>
        <taxon>Methanobacteriota</taxon>
        <taxon>Stenosarchaea group</taxon>
        <taxon>Halobacteria</taxon>
        <taxon>Halobacteriales</taxon>
        <taxon>Haloarculaceae</taxon>
        <taxon>Halorientalis</taxon>
    </lineage>
</organism>
<comment type="caution">
    <text evidence="3">The sequence shown here is derived from an EMBL/GenBank/DDBJ whole genome shotgun (WGS) entry which is preliminary data.</text>
</comment>
<evidence type="ECO:0000259" key="2">
    <source>
        <dbReference type="Pfam" id="PF25934"/>
    </source>
</evidence>
<evidence type="ECO:0000256" key="1">
    <source>
        <dbReference type="SAM" id="Phobius"/>
    </source>
</evidence>
<dbReference type="InterPro" id="IPR058285">
    <property type="entry name" value="DUF7979"/>
</dbReference>
<feature type="transmembrane region" description="Helical" evidence="1">
    <location>
        <begin position="107"/>
        <end position="132"/>
    </location>
</feature>
<dbReference type="AlphaFoldDB" id="A0A498KWH6"/>
<dbReference type="RefSeq" id="WP_129070783.1">
    <property type="nucleotide sequence ID" value="NZ_RDFA01000011.1"/>
</dbReference>